<sequence>MTFIESTEGELEVCQPEQVNCQHFNEENCHDFDNVVIQKKVWVKKQPYLKRKSIRVDLALKASEKKREKKIFKNEINENVEKVPQIQEPTVTKCESSEMKQMEFIQALLREKKQLESELMMMKGRVAQLEEMYYESRNFYKEQLKKAYSKGEEQVTCKKSHSTECIPKKIFLKKSVNKKKTADCLEECPKCHKHFKNKYMKYHDRVCGNIKLKYILSERDLLQLETAKLNMQSENLKYEFDWRKRRVEFKKQVEQAKLRKNFMILYKRK</sequence>
<name>D2V8W9_NAEGR</name>
<dbReference type="KEGG" id="ngr:NAEGRDRAFT_47607"/>
<protein>
    <submittedName>
        <fullName evidence="2">Predicted protein</fullName>
    </submittedName>
</protein>
<keyword evidence="3" id="KW-1185">Reference proteome</keyword>
<gene>
    <name evidence="2" type="ORF">NAEGRDRAFT_47607</name>
</gene>
<reference evidence="2 3" key="1">
    <citation type="journal article" date="2010" name="Cell">
        <title>The genome of Naegleria gruberi illuminates early eukaryotic versatility.</title>
        <authorList>
            <person name="Fritz-Laylin L.K."/>
            <person name="Prochnik S.E."/>
            <person name="Ginger M.L."/>
            <person name="Dacks J.B."/>
            <person name="Carpenter M.L."/>
            <person name="Field M.C."/>
            <person name="Kuo A."/>
            <person name="Paredez A."/>
            <person name="Chapman J."/>
            <person name="Pham J."/>
            <person name="Shu S."/>
            <person name="Neupane R."/>
            <person name="Cipriano M."/>
            <person name="Mancuso J."/>
            <person name="Tu H."/>
            <person name="Salamov A."/>
            <person name="Lindquist E."/>
            <person name="Shapiro H."/>
            <person name="Lucas S."/>
            <person name="Grigoriev I.V."/>
            <person name="Cande W.Z."/>
            <person name="Fulton C."/>
            <person name="Rokhsar D.S."/>
            <person name="Dawson S.C."/>
        </authorList>
    </citation>
    <scope>NUCLEOTIDE SEQUENCE [LARGE SCALE GENOMIC DNA]</scope>
    <source>
        <strain evidence="2 3">NEG-M</strain>
    </source>
</reference>
<accession>D2V8W9</accession>
<dbReference type="InParanoid" id="D2V8W9"/>
<dbReference type="VEuPathDB" id="AmoebaDB:NAEGRDRAFT_47607"/>
<evidence type="ECO:0000313" key="2">
    <source>
        <dbReference type="EMBL" id="EFC46874.1"/>
    </source>
</evidence>
<dbReference type="RefSeq" id="XP_002679618.1">
    <property type="nucleotide sequence ID" value="XM_002679572.1"/>
</dbReference>
<evidence type="ECO:0000313" key="3">
    <source>
        <dbReference type="Proteomes" id="UP000006671"/>
    </source>
</evidence>
<evidence type="ECO:0000256" key="1">
    <source>
        <dbReference type="SAM" id="Coils"/>
    </source>
</evidence>
<dbReference type="AlphaFoldDB" id="D2V8W9"/>
<feature type="coiled-coil region" evidence="1">
    <location>
        <begin position="105"/>
        <end position="132"/>
    </location>
</feature>
<dbReference type="GeneID" id="8860110"/>
<proteinExistence type="predicted"/>
<organism evidence="3">
    <name type="scientific">Naegleria gruberi</name>
    <name type="common">Amoeba</name>
    <dbReference type="NCBI Taxonomy" id="5762"/>
    <lineage>
        <taxon>Eukaryota</taxon>
        <taxon>Discoba</taxon>
        <taxon>Heterolobosea</taxon>
        <taxon>Tetramitia</taxon>
        <taxon>Eutetramitia</taxon>
        <taxon>Vahlkampfiidae</taxon>
        <taxon>Naegleria</taxon>
    </lineage>
</organism>
<keyword evidence="1" id="KW-0175">Coiled coil</keyword>
<dbReference type="EMBL" id="GG738857">
    <property type="protein sequence ID" value="EFC46874.1"/>
    <property type="molecule type" value="Genomic_DNA"/>
</dbReference>
<dbReference type="Proteomes" id="UP000006671">
    <property type="component" value="Unassembled WGS sequence"/>
</dbReference>